<evidence type="ECO:0000313" key="11">
    <source>
        <dbReference type="Proteomes" id="UP000619534"/>
    </source>
</evidence>
<dbReference type="Pfam" id="PF09107">
    <property type="entry name" value="WHD_3rd_SelB"/>
    <property type="match status" value="1"/>
</dbReference>
<proteinExistence type="predicted"/>
<evidence type="ECO:0000256" key="1">
    <source>
        <dbReference type="ARBA" id="ARBA00004496"/>
    </source>
</evidence>
<dbReference type="Gene3D" id="2.40.30.10">
    <property type="entry name" value="Translation factors"/>
    <property type="match status" value="2"/>
</dbReference>
<reference evidence="11" key="1">
    <citation type="journal article" date="2019" name="Int. J. Syst. Evol. Microbiol.">
        <title>The Global Catalogue of Microorganisms (GCM) 10K type strain sequencing project: providing services to taxonomists for standard genome sequencing and annotation.</title>
        <authorList>
            <consortium name="The Broad Institute Genomics Platform"/>
            <consortium name="The Broad Institute Genome Sequencing Center for Infectious Disease"/>
            <person name="Wu L."/>
            <person name="Ma J."/>
        </authorList>
    </citation>
    <scope>NUCLEOTIDE SEQUENCE [LARGE SCALE GENOMIC DNA]</scope>
    <source>
        <strain evidence="11">CCM 7282</strain>
    </source>
</reference>
<organism evidence="10 11">
    <name type="scientific">Thalassobacillus devorans</name>
    <dbReference type="NCBI Taxonomy" id="279813"/>
    <lineage>
        <taxon>Bacteria</taxon>
        <taxon>Bacillati</taxon>
        <taxon>Bacillota</taxon>
        <taxon>Bacilli</taxon>
        <taxon>Bacillales</taxon>
        <taxon>Bacillaceae</taxon>
        <taxon>Thalassobacillus</taxon>
    </lineage>
</organism>
<keyword evidence="5" id="KW-0648">Protein biosynthesis</keyword>
<dbReference type="InterPro" id="IPR036390">
    <property type="entry name" value="WH_DNA-bd_sf"/>
</dbReference>
<dbReference type="CDD" id="cd04171">
    <property type="entry name" value="SelB"/>
    <property type="match status" value="1"/>
</dbReference>
<dbReference type="Pfam" id="PF25461">
    <property type="entry name" value="Beta-barrel_SelB"/>
    <property type="match status" value="1"/>
</dbReference>
<dbReference type="Gene3D" id="1.10.10.10">
    <property type="entry name" value="Winged helix-like DNA-binding domain superfamily/Winged helix DNA-binding domain"/>
    <property type="match status" value="1"/>
</dbReference>
<evidence type="ECO:0000256" key="3">
    <source>
        <dbReference type="ARBA" id="ARBA00022490"/>
    </source>
</evidence>
<dbReference type="SUPFAM" id="SSF46785">
    <property type="entry name" value="Winged helix' DNA-binding domain"/>
    <property type="match status" value="1"/>
</dbReference>
<evidence type="ECO:0000259" key="9">
    <source>
        <dbReference type="PROSITE" id="PS51722"/>
    </source>
</evidence>
<dbReference type="Pfam" id="PF03144">
    <property type="entry name" value="GTP_EFTU_D2"/>
    <property type="match status" value="1"/>
</dbReference>
<keyword evidence="4" id="KW-0547">Nucleotide-binding</keyword>
<dbReference type="RefSeq" id="WP_062446009.1">
    <property type="nucleotide sequence ID" value="NZ_BMCJ01000003.1"/>
</dbReference>
<dbReference type="InterPro" id="IPR015191">
    <property type="entry name" value="SelB_WHD4"/>
</dbReference>
<dbReference type="PROSITE" id="PS51722">
    <property type="entry name" value="G_TR_2"/>
    <property type="match status" value="1"/>
</dbReference>
<keyword evidence="3" id="KW-0963">Cytoplasm</keyword>
<accession>A0ABQ1P0Q5</accession>
<dbReference type="SUPFAM" id="SSF50447">
    <property type="entry name" value="Translation proteins"/>
    <property type="match status" value="1"/>
</dbReference>
<evidence type="ECO:0000256" key="8">
    <source>
        <dbReference type="ARBA" id="ARBA00031615"/>
    </source>
</evidence>
<evidence type="ECO:0000256" key="5">
    <source>
        <dbReference type="ARBA" id="ARBA00022917"/>
    </source>
</evidence>
<dbReference type="InterPro" id="IPR027417">
    <property type="entry name" value="P-loop_NTPase"/>
</dbReference>
<keyword evidence="10" id="KW-0251">Elongation factor</keyword>
<dbReference type="PANTHER" id="PTHR43721">
    <property type="entry name" value="ELONGATION FACTOR TU-RELATED"/>
    <property type="match status" value="1"/>
</dbReference>
<dbReference type="PRINTS" id="PR00315">
    <property type="entry name" value="ELONGATNFCT"/>
</dbReference>
<dbReference type="NCBIfam" id="TIGR00231">
    <property type="entry name" value="small_GTP"/>
    <property type="match status" value="1"/>
</dbReference>
<evidence type="ECO:0000256" key="4">
    <source>
        <dbReference type="ARBA" id="ARBA00022741"/>
    </source>
</evidence>
<dbReference type="NCBIfam" id="TIGR00475">
    <property type="entry name" value="selB"/>
    <property type="match status" value="1"/>
</dbReference>
<dbReference type="Gene3D" id="1.10.10.2770">
    <property type="match status" value="1"/>
</dbReference>
<sequence>MHKRFYTIGMAGHIDHGKTALTKALTEVDTDRLKEEKERNISIEPGFAPLKLQNHDWNVSIIDVPGHEKFIRQMIAGVAGIDLVIIVIAGDEGIMPQTREHMDILSLLGVEEAILVVTKADLIDEEMEELVEEDIRSYVKGKSYERAELLFVDSLSGRGIYELEQLIGEKLSVQPTRDASGAFRMPVDQSFTIKGQGTIVRGTIFEGSLRIEDRVLFLPQYQQARIRQIEVHHTPVIQAFAGQRAAVNITGLGKEDVKRGDVMVKSDAFITTQTLDVRITLVDHLLSPIKQRAPVNVYIGTAQAAGKIVFFDRNEVTESSEEIFCQLRLNEPVVAKRSDRFILRRPTPVETIGGGVVIEAGAEKHRFGVNTVEMLKEKSKTTPEERLIHLLHQTKWMDEQGLWKDTAMDPKQLKDMLQTNIAEGRIIVLSNGYMLKEEVDRLLEDIAGSLKEYHDQNPLRAGKNKAELIAQLPLNKPIGKRLMDYWLKKGELKAFGQYFALPSFAPYFPKEWADHFHALEKQWRQDGLEVKTWNSYGVELGVPDSWMQELKLFYLQQNLAWELDGKHLVHIQPVRESFEQLYHETEEAFSLKEAKEVFQVSRKYLVPLLENGDEAGVTIRIENGRKWLKQPSKILSNKQEAD</sequence>
<dbReference type="EMBL" id="BMCJ01000003">
    <property type="protein sequence ID" value="GGC88866.1"/>
    <property type="molecule type" value="Genomic_DNA"/>
</dbReference>
<keyword evidence="6" id="KW-0342">GTP-binding</keyword>
<feature type="domain" description="Tr-type G" evidence="9">
    <location>
        <begin position="3"/>
        <end position="176"/>
    </location>
</feature>
<gene>
    <name evidence="10" type="ORF">GCM10007216_19570</name>
</gene>
<dbReference type="PANTHER" id="PTHR43721:SF22">
    <property type="entry name" value="ELONGATION FACTOR TU, MITOCHONDRIAL"/>
    <property type="match status" value="1"/>
</dbReference>
<dbReference type="GO" id="GO:0003746">
    <property type="term" value="F:translation elongation factor activity"/>
    <property type="evidence" value="ECO:0007669"/>
    <property type="project" value="UniProtKB-KW"/>
</dbReference>
<dbReference type="InterPro" id="IPR050055">
    <property type="entry name" value="EF-Tu_GTPase"/>
</dbReference>
<dbReference type="InterPro" id="IPR005225">
    <property type="entry name" value="Small_GTP-bd"/>
</dbReference>
<dbReference type="Pfam" id="PF09106">
    <property type="entry name" value="WHD_2nd_SelB"/>
    <property type="match status" value="1"/>
</dbReference>
<dbReference type="CDD" id="cd03696">
    <property type="entry name" value="SelB_II"/>
    <property type="match status" value="1"/>
</dbReference>
<dbReference type="Pfam" id="PF00009">
    <property type="entry name" value="GTP_EFTU"/>
    <property type="match status" value="1"/>
</dbReference>
<evidence type="ECO:0000256" key="6">
    <source>
        <dbReference type="ARBA" id="ARBA00023134"/>
    </source>
</evidence>
<dbReference type="Gene3D" id="3.40.50.300">
    <property type="entry name" value="P-loop containing nucleotide triphosphate hydrolases"/>
    <property type="match status" value="1"/>
</dbReference>
<name>A0ABQ1P0Q5_9BACI</name>
<keyword evidence="11" id="KW-1185">Reference proteome</keyword>
<dbReference type="InterPro" id="IPR009001">
    <property type="entry name" value="Transl_elong_EF1A/Init_IF2_C"/>
</dbReference>
<comment type="caution">
    <text evidence="10">The sequence shown here is derived from an EMBL/GenBank/DDBJ whole genome shotgun (WGS) entry which is preliminary data.</text>
</comment>
<comment type="function">
    <text evidence="7">Translation factor necessary for the incorporation of selenocysteine into proteins. It probably replaces EF-Tu for the insertion of selenocysteine directed by the UGA codon. SelB binds GTP and GDP.</text>
</comment>
<dbReference type="InterPro" id="IPR057335">
    <property type="entry name" value="Beta-barrel_SelB"/>
</dbReference>
<dbReference type="InterPro" id="IPR036388">
    <property type="entry name" value="WH-like_DNA-bd_sf"/>
</dbReference>
<comment type="subcellular location">
    <subcellularLocation>
        <location evidence="1">Cytoplasm</location>
    </subcellularLocation>
</comment>
<dbReference type="InterPro" id="IPR004161">
    <property type="entry name" value="EFTu-like_2"/>
</dbReference>
<dbReference type="InterPro" id="IPR009000">
    <property type="entry name" value="Transl_B-barrel_sf"/>
</dbReference>
<dbReference type="SUPFAM" id="SSF50465">
    <property type="entry name" value="EF-Tu/eEF-1alpha/eIF2-gamma C-terminal domain"/>
    <property type="match status" value="1"/>
</dbReference>
<dbReference type="Proteomes" id="UP000619534">
    <property type="component" value="Unassembled WGS sequence"/>
</dbReference>
<dbReference type="InterPro" id="IPR015190">
    <property type="entry name" value="Elong_fac_SelB-wing-hlx_typ-2"/>
</dbReference>
<protein>
    <recommendedName>
        <fullName evidence="2">Selenocysteine-specific elongation factor</fullName>
    </recommendedName>
    <alternativeName>
        <fullName evidence="8">SelB translation factor</fullName>
    </alternativeName>
</protein>
<evidence type="ECO:0000256" key="7">
    <source>
        <dbReference type="ARBA" id="ARBA00025526"/>
    </source>
</evidence>
<dbReference type="InterPro" id="IPR004535">
    <property type="entry name" value="Transl_elong_SelB"/>
</dbReference>
<evidence type="ECO:0000313" key="10">
    <source>
        <dbReference type="EMBL" id="GGC88866.1"/>
    </source>
</evidence>
<dbReference type="InterPro" id="IPR000795">
    <property type="entry name" value="T_Tr_GTP-bd_dom"/>
</dbReference>
<dbReference type="SUPFAM" id="SSF52540">
    <property type="entry name" value="P-loop containing nucleoside triphosphate hydrolases"/>
    <property type="match status" value="1"/>
</dbReference>
<evidence type="ECO:0000256" key="2">
    <source>
        <dbReference type="ARBA" id="ARBA00015953"/>
    </source>
</evidence>
<dbReference type="CDD" id="cd15491">
    <property type="entry name" value="selB_III"/>
    <property type="match status" value="1"/>
</dbReference>